<feature type="compositionally biased region" description="Polar residues" evidence="7">
    <location>
        <begin position="1329"/>
        <end position="1346"/>
    </location>
</feature>
<evidence type="ECO:0000256" key="3">
    <source>
        <dbReference type="ARBA" id="ARBA00022737"/>
    </source>
</evidence>
<dbReference type="InterPro" id="IPR019786">
    <property type="entry name" value="Zinc_finger_PHD-type_CS"/>
</dbReference>
<dbReference type="GO" id="GO:0005634">
    <property type="term" value="C:nucleus"/>
    <property type="evidence" value="ECO:0007669"/>
    <property type="project" value="UniProtKB-SubCell"/>
</dbReference>
<dbReference type="STRING" id="400727.A0A2T7PMM4"/>
<keyword evidence="2" id="KW-0479">Metal-binding</keyword>
<feature type="region of interest" description="Disordered" evidence="7">
    <location>
        <begin position="966"/>
        <end position="1001"/>
    </location>
</feature>
<evidence type="ECO:0000256" key="1">
    <source>
        <dbReference type="ARBA" id="ARBA00004123"/>
    </source>
</evidence>
<comment type="caution">
    <text evidence="9">The sequence shown here is derived from an EMBL/GenBank/DDBJ whole genome shotgun (WGS) entry which is preliminary data.</text>
</comment>
<sequence length="1487" mass="164775">MMGVPVVHVPPGDVGSSALAASFQPAHPSAAKLTEDQVPSSREDTEKATSAQELNLARKCLTLSSETFQQVGGSLAPQSTQLLQPAVHLLPQGAFLNLPNTVRTNMASPGLQLPFINSMNHNTKLSSALPLMVNGSQTCRVKTPSLTQLQISRAQSNSGSLLLAEATQGPEGDSSSSQKHSHDTQHDVLSSKHNLDCLPSQSQNAQMSPIQDNDNIVTSADRSVITVSSQQNHVALVPLFSQFLPPVTISAGSERHTQHPLTQIQEKYEKPKVISKKVSASKIKKNHSKENYMRTLLTTSVEKMSVSLDSDPVNGEHNNADTISVTLPSQMHADVKAHKPMGTGQTHEKNAVDMAANNYGVDGDDNEIVWLNKVVKVKPYCEIKNTAPCTCHCPNFNIRNFSGAVGSTCKVAANIAVEGDDDIIWVNRTIRGKPSCDFHSTKCSFRMQNPPGVIVLDDDDDNDVEILSAESVRPVPLPLSSDNHTATSKDSHIKIHSKSESLQGIPSAVLEVPFSEETSSVKQEGTKSKSYLISSDHTAGAYDVVPDNSPQYRSIHSETENIQKQPPSAIPQIDSGANTCVARQQEKQLAGDCSDHVTQHLEPIYNQMIDASFPLNVQASILQPGGGSGKDYVSTCDAGDFVTPSATAGTSHLLEGSLPNSQLHSSFSDNDNLGFFISEVKTVTPDFNPLHELSSEGFYVCGCMLGECNFSTQFASIFEMHLQKSHAKSKIFTCVHCGKLEESNKEAVDHLQKHLDQSRDMIHCTQTNCRYSCISPEEFLGHTVLTHQDLPHPICWNCHMTFTSLSQLVAHVKYNLLQMVHCVYCEAADTSIERILKHVDKNHAMGKRKYAVKKVLLCLERASNHCKNDAVLAAAENDSSIISEKQEGHLNASGEVPNVLGKEKLLKTRENEPAENEPDSLNESDNIVDCETSVFETVWIKEGSHQLENCIKNTIMEMQSPMVEHELKEAHRDIQKSSKLSSKSLSSNKKQQTNKQEFSDKIQQKCDSITFGPKVTPPSRKQEAKKKYYQKNDMLTPSPMLTPSHEKQKQTPSTKQKQKTKGQEMEGNKIQKGGELCSRSSRSYEKQELKVQTIAVKKVDQHSGFDAPNMSHSCKTVLEQNREVQRYECTICQQYFAKKANHMQHIHALVPLNPSLLAENLSEKHFSTDMRQKTAKYPFTRKRLAQEQEHSPSKQTLLASMKSEGGAPKITLSSSLSQLPFKQLRSHSESSQTDSELSDQTVCSSENSTSPSKEISTDSAHSQETHDLKVEGTKKESKECIQHCDVKQHLDISSSSCRKRSGVVEKDAKSSHSKHRRPNQTVHQKDSCGSKQSTQMDTEQPGSYNSKPKAFVKLKNHEKQKVLLSWLVSMSITKKALHEDYIINEDDIHLTLEDIPHSCLDDSVNLSLVQHFFTADAWKLIYALIEIKKEEPWLCKCCERTLKKKSVGCDSCLCWYHFQCAGLCKQPKEEFWFCKSCESGKCVPFQP</sequence>
<dbReference type="OrthoDB" id="6128724at2759"/>
<feature type="domain" description="C2H2-type" evidence="8">
    <location>
        <begin position="793"/>
        <end position="813"/>
    </location>
</feature>
<feature type="region of interest" description="Disordered" evidence="7">
    <location>
        <begin position="164"/>
        <end position="189"/>
    </location>
</feature>
<dbReference type="SMART" id="SM00355">
    <property type="entry name" value="ZnF_C2H2"/>
    <property type="match status" value="6"/>
</dbReference>
<gene>
    <name evidence="9" type="ORF">C0Q70_05948</name>
</gene>
<name>A0A2T7PMM4_POMCA</name>
<feature type="domain" description="C2H2-type" evidence="8">
    <location>
        <begin position="701"/>
        <end position="726"/>
    </location>
</feature>
<feature type="compositionally biased region" description="Basic and acidic residues" evidence="7">
    <location>
        <begin position="966"/>
        <end position="976"/>
    </location>
</feature>
<feature type="domain" description="C2H2-type" evidence="8">
    <location>
        <begin position="1127"/>
        <end position="1147"/>
    </location>
</feature>
<dbReference type="Proteomes" id="UP000245119">
    <property type="component" value="Linkage Group LG3"/>
</dbReference>
<dbReference type="EMBL" id="PZQS01000003">
    <property type="protein sequence ID" value="PVD34671.1"/>
    <property type="molecule type" value="Genomic_DNA"/>
</dbReference>
<evidence type="ECO:0000259" key="8">
    <source>
        <dbReference type="SMART" id="SM00355"/>
    </source>
</evidence>
<feature type="compositionally biased region" description="Low complexity" evidence="7">
    <location>
        <begin position="977"/>
        <end position="996"/>
    </location>
</feature>
<protein>
    <recommendedName>
        <fullName evidence="8">C2H2-type domain-containing protein</fullName>
    </recommendedName>
</protein>
<feature type="domain" description="C2H2-type" evidence="8">
    <location>
        <begin position="762"/>
        <end position="787"/>
    </location>
</feature>
<reference evidence="9 10" key="1">
    <citation type="submission" date="2018-04" db="EMBL/GenBank/DDBJ databases">
        <title>The genome of golden apple snail Pomacea canaliculata provides insight into stress tolerance and invasive adaptation.</title>
        <authorList>
            <person name="Liu C."/>
            <person name="Liu B."/>
            <person name="Ren Y."/>
            <person name="Zhang Y."/>
            <person name="Wang H."/>
            <person name="Li S."/>
            <person name="Jiang F."/>
            <person name="Yin L."/>
            <person name="Zhang G."/>
            <person name="Qian W."/>
            <person name="Fan W."/>
        </authorList>
    </citation>
    <scope>NUCLEOTIDE SEQUENCE [LARGE SCALE GENOMIC DNA]</scope>
    <source>
        <strain evidence="9">SZHN2017</strain>
        <tissue evidence="9">Muscle</tissue>
    </source>
</reference>
<dbReference type="Gene3D" id="3.30.40.10">
    <property type="entry name" value="Zinc/RING finger domain, C3HC4 (zinc finger)"/>
    <property type="match status" value="1"/>
</dbReference>
<organism evidence="9 10">
    <name type="scientific">Pomacea canaliculata</name>
    <name type="common">Golden apple snail</name>
    <dbReference type="NCBI Taxonomy" id="400727"/>
    <lineage>
        <taxon>Eukaryota</taxon>
        <taxon>Metazoa</taxon>
        <taxon>Spiralia</taxon>
        <taxon>Lophotrochozoa</taxon>
        <taxon>Mollusca</taxon>
        <taxon>Gastropoda</taxon>
        <taxon>Caenogastropoda</taxon>
        <taxon>Architaenioglossa</taxon>
        <taxon>Ampullarioidea</taxon>
        <taxon>Ampullariidae</taxon>
        <taxon>Pomacea</taxon>
    </lineage>
</organism>
<dbReference type="SUPFAM" id="SSF57903">
    <property type="entry name" value="FYVE/PHD zinc finger"/>
    <property type="match status" value="1"/>
</dbReference>
<accession>A0A2T7PMM4</accession>
<dbReference type="InterPro" id="IPR011011">
    <property type="entry name" value="Znf_FYVE_PHD"/>
</dbReference>
<keyword evidence="3" id="KW-0677">Repeat</keyword>
<dbReference type="InterPro" id="IPR050888">
    <property type="entry name" value="ZnF_C2H2-type_TF"/>
</dbReference>
<comment type="subcellular location">
    <subcellularLocation>
        <location evidence="1">Nucleus</location>
    </subcellularLocation>
</comment>
<keyword evidence="10" id="KW-1185">Reference proteome</keyword>
<evidence type="ECO:0000313" key="10">
    <source>
        <dbReference type="Proteomes" id="UP000245119"/>
    </source>
</evidence>
<dbReference type="PROSITE" id="PS01359">
    <property type="entry name" value="ZF_PHD_1"/>
    <property type="match status" value="1"/>
</dbReference>
<feature type="region of interest" description="Disordered" evidence="7">
    <location>
        <begin position="1295"/>
        <end position="1347"/>
    </location>
</feature>
<keyword evidence="6" id="KW-0539">Nucleus</keyword>
<dbReference type="GO" id="GO:0008270">
    <property type="term" value="F:zinc ion binding"/>
    <property type="evidence" value="ECO:0007669"/>
    <property type="project" value="UniProtKB-KW"/>
</dbReference>
<evidence type="ECO:0000256" key="5">
    <source>
        <dbReference type="ARBA" id="ARBA00022833"/>
    </source>
</evidence>
<feature type="region of interest" description="Disordered" evidence="7">
    <location>
        <begin position="27"/>
        <end position="50"/>
    </location>
</feature>
<proteinExistence type="predicted"/>
<evidence type="ECO:0000256" key="4">
    <source>
        <dbReference type="ARBA" id="ARBA00022771"/>
    </source>
</evidence>
<feature type="region of interest" description="Disordered" evidence="7">
    <location>
        <begin position="1032"/>
        <end position="1068"/>
    </location>
</feature>
<dbReference type="PANTHER" id="PTHR24406">
    <property type="entry name" value="TRANSCRIPTIONAL REPRESSOR CTCFL-RELATED"/>
    <property type="match status" value="1"/>
</dbReference>
<evidence type="ECO:0000256" key="2">
    <source>
        <dbReference type="ARBA" id="ARBA00022723"/>
    </source>
</evidence>
<evidence type="ECO:0000256" key="7">
    <source>
        <dbReference type="SAM" id="MobiDB-lite"/>
    </source>
</evidence>
<feature type="compositionally biased region" description="Basic and acidic residues" evidence="7">
    <location>
        <begin position="1261"/>
        <end position="1273"/>
    </location>
</feature>
<keyword evidence="4" id="KW-0863">Zinc-finger</keyword>
<keyword evidence="5" id="KW-0862">Zinc</keyword>
<feature type="region of interest" description="Disordered" evidence="7">
    <location>
        <begin position="1223"/>
        <end position="1273"/>
    </location>
</feature>
<feature type="compositionally biased region" description="Basic and acidic residues" evidence="7">
    <location>
        <begin position="180"/>
        <end position="189"/>
    </location>
</feature>
<feature type="domain" description="C2H2-type" evidence="8">
    <location>
        <begin position="820"/>
        <end position="843"/>
    </location>
</feature>
<feature type="domain" description="C2H2-type" evidence="8">
    <location>
        <begin position="732"/>
        <end position="754"/>
    </location>
</feature>
<dbReference type="InterPro" id="IPR013087">
    <property type="entry name" value="Znf_C2H2_type"/>
</dbReference>
<evidence type="ECO:0000313" key="9">
    <source>
        <dbReference type="EMBL" id="PVD34671.1"/>
    </source>
</evidence>
<dbReference type="InterPro" id="IPR013083">
    <property type="entry name" value="Znf_RING/FYVE/PHD"/>
</dbReference>
<evidence type="ECO:0000256" key="6">
    <source>
        <dbReference type="ARBA" id="ARBA00023242"/>
    </source>
</evidence>
<feature type="compositionally biased region" description="Polar residues" evidence="7">
    <location>
        <begin position="1229"/>
        <end position="1260"/>
    </location>
</feature>